<organism evidence="5 6">
    <name type="scientific">Emiliania huxleyi (strain CCMP1516)</name>
    <dbReference type="NCBI Taxonomy" id="280463"/>
    <lineage>
        <taxon>Eukaryota</taxon>
        <taxon>Haptista</taxon>
        <taxon>Haptophyta</taxon>
        <taxon>Prymnesiophyceae</taxon>
        <taxon>Isochrysidales</taxon>
        <taxon>Noelaerhabdaceae</taxon>
        <taxon>Emiliania</taxon>
    </lineage>
</organism>
<keyword evidence="3" id="KW-0547">Nucleotide-binding</keyword>
<keyword evidence="6" id="KW-1185">Reference proteome</keyword>
<dbReference type="Gene3D" id="3.40.850.10">
    <property type="entry name" value="Kinesin motor domain"/>
    <property type="match status" value="1"/>
</dbReference>
<keyword evidence="3" id="KW-0067">ATP-binding</keyword>
<evidence type="ECO:0000259" key="4">
    <source>
        <dbReference type="PROSITE" id="PS50067"/>
    </source>
</evidence>
<dbReference type="Pfam" id="PF00225">
    <property type="entry name" value="Kinesin"/>
    <property type="match status" value="1"/>
</dbReference>
<dbReference type="PROSITE" id="PS50067">
    <property type="entry name" value="KINESIN_MOTOR_2"/>
    <property type="match status" value="1"/>
</dbReference>
<dbReference type="InterPro" id="IPR027640">
    <property type="entry name" value="Kinesin-like_fam"/>
</dbReference>
<dbReference type="InterPro" id="IPR036961">
    <property type="entry name" value="Kinesin_motor_dom_sf"/>
</dbReference>
<dbReference type="PANTHER" id="PTHR47968">
    <property type="entry name" value="CENTROMERE PROTEIN E"/>
    <property type="match status" value="1"/>
</dbReference>
<reference evidence="6" key="1">
    <citation type="journal article" date="2013" name="Nature">
        <title>Pan genome of the phytoplankton Emiliania underpins its global distribution.</title>
        <authorList>
            <person name="Read B.A."/>
            <person name="Kegel J."/>
            <person name="Klute M.J."/>
            <person name="Kuo A."/>
            <person name="Lefebvre S.C."/>
            <person name="Maumus F."/>
            <person name="Mayer C."/>
            <person name="Miller J."/>
            <person name="Monier A."/>
            <person name="Salamov A."/>
            <person name="Young J."/>
            <person name="Aguilar M."/>
            <person name="Claverie J.M."/>
            <person name="Frickenhaus S."/>
            <person name="Gonzalez K."/>
            <person name="Herman E.K."/>
            <person name="Lin Y.C."/>
            <person name="Napier J."/>
            <person name="Ogata H."/>
            <person name="Sarno A.F."/>
            <person name="Shmutz J."/>
            <person name="Schroeder D."/>
            <person name="de Vargas C."/>
            <person name="Verret F."/>
            <person name="von Dassow P."/>
            <person name="Valentin K."/>
            <person name="Van de Peer Y."/>
            <person name="Wheeler G."/>
            <person name="Dacks J.B."/>
            <person name="Delwiche C.F."/>
            <person name="Dyhrman S.T."/>
            <person name="Glockner G."/>
            <person name="John U."/>
            <person name="Richards T."/>
            <person name="Worden A.Z."/>
            <person name="Zhang X."/>
            <person name="Grigoriev I.V."/>
            <person name="Allen A.E."/>
            <person name="Bidle K."/>
            <person name="Borodovsky M."/>
            <person name="Bowler C."/>
            <person name="Brownlee C."/>
            <person name="Cock J.M."/>
            <person name="Elias M."/>
            <person name="Gladyshev V.N."/>
            <person name="Groth M."/>
            <person name="Guda C."/>
            <person name="Hadaegh A."/>
            <person name="Iglesias-Rodriguez M.D."/>
            <person name="Jenkins J."/>
            <person name="Jones B.M."/>
            <person name="Lawson T."/>
            <person name="Leese F."/>
            <person name="Lindquist E."/>
            <person name="Lobanov A."/>
            <person name="Lomsadze A."/>
            <person name="Malik S.B."/>
            <person name="Marsh M.E."/>
            <person name="Mackinder L."/>
            <person name="Mock T."/>
            <person name="Mueller-Roeber B."/>
            <person name="Pagarete A."/>
            <person name="Parker M."/>
            <person name="Probert I."/>
            <person name="Quesneville H."/>
            <person name="Raines C."/>
            <person name="Rensing S.A."/>
            <person name="Riano-Pachon D.M."/>
            <person name="Richier S."/>
            <person name="Rokitta S."/>
            <person name="Shiraiwa Y."/>
            <person name="Soanes D.M."/>
            <person name="van der Giezen M."/>
            <person name="Wahlund T.M."/>
            <person name="Williams B."/>
            <person name="Wilson W."/>
            <person name="Wolfe G."/>
            <person name="Wurch L.L."/>
        </authorList>
    </citation>
    <scope>NUCLEOTIDE SEQUENCE</scope>
</reference>
<feature type="binding site" evidence="3">
    <location>
        <begin position="42"/>
        <end position="49"/>
    </location>
    <ligand>
        <name>ATP</name>
        <dbReference type="ChEBI" id="CHEBI:30616"/>
    </ligand>
</feature>
<dbReference type="KEGG" id="ehx:EMIHUDRAFT_48901"/>
<dbReference type="GO" id="GO:0007018">
    <property type="term" value="P:microtubule-based movement"/>
    <property type="evidence" value="ECO:0007669"/>
    <property type="project" value="InterPro"/>
</dbReference>
<evidence type="ECO:0000256" key="3">
    <source>
        <dbReference type="PROSITE-ProRule" id="PRU00283"/>
    </source>
</evidence>
<comment type="similarity">
    <text evidence="3">Belongs to the TRAFAC class myosin-kinesin ATPase superfamily. Kinesin family.</text>
</comment>
<keyword evidence="2 3" id="KW-0505">Motor protein</keyword>
<dbReference type="EnsemblProtists" id="EOD15010">
    <property type="protein sequence ID" value="EOD15010"/>
    <property type="gene ID" value="EMIHUDRAFT_48901"/>
</dbReference>
<dbReference type="InterPro" id="IPR001752">
    <property type="entry name" value="Kinesin_motor_dom"/>
</dbReference>
<dbReference type="PaxDb" id="2903-EOD15010"/>
<dbReference type="Proteomes" id="UP000013827">
    <property type="component" value="Unassembled WGS sequence"/>
</dbReference>
<name>A0A0D3IUS5_EMIH1</name>
<accession>A0A0D3IUS5</accession>
<dbReference type="eggNOG" id="KOG0240">
    <property type="taxonomic scope" value="Eukaryota"/>
</dbReference>
<evidence type="ECO:0000256" key="1">
    <source>
        <dbReference type="ARBA" id="ARBA00023054"/>
    </source>
</evidence>
<proteinExistence type="inferred from homology"/>
<feature type="domain" description="Kinesin motor" evidence="4">
    <location>
        <begin position="1"/>
        <end position="75"/>
    </location>
</feature>
<evidence type="ECO:0000256" key="2">
    <source>
        <dbReference type="ARBA" id="ARBA00023175"/>
    </source>
</evidence>
<dbReference type="GO" id="GO:0008017">
    <property type="term" value="F:microtubule binding"/>
    <property type="evidence" value="ECO:0007669"/>
    <property type="project" value="InterPro"/>
</dbReference>
<dbReference type="GO" id="GO:0005524">
    <property type="term" value="F:ATP binding"/>
    <property type="evidence" value="ECO:0007669"/>
    <property type="project" value="UniProtKB-UniRule"/>
</dbReference>
<dbReference type="SUPFAM" id="SSF52540">
    <property type="entry name" value="P-loop containing nucleoside triphosphate hydrolases"/>
    <property type="match status" value="1"/>
</dbReference>
<dbReference type="HOGENOM" id="CLU_2678594_0_0_1"/>
<dbReference type="PANTHER" id="PTHR47968:SF75">
    <property type="entry name" value="CENTROMERE-ASSOCIATED PROTEIN E"/>
    <property type="match status" value="1"/>
</dbReference>
<protein>
    <recommendedName>
        <fullName evidence="4">Kinesin motor domain-containing protein</fullName>
    </recommendedName>
</protein>
<reference evidence="5" key="2">
    <citation type="submission" date="2024-10" db="UniProtKB">
        <authorList>
            <consortium name="EnsemblProtists"/>
        </authorList>
    </citation>
    <scope>IDENTIFICATION</scope>
</reference>
<evidence type="ECO:0000313" key="6">
    <source>
        <dbReference type="Proteomes" id="UP000013827"/>
    </source>
</evidence>
<dbReference type="RefSeq" id="XP_005767439.1">
    <property type="nucleotide sequence ID" value="XM_005767382.1"/>
</dbReference>
<dbReference type="GeneID" id="17261159"/>
<dbReference type="STRING" id="2903.R1DKM8"/>
<dbReference type="InterPro" id="IPR027417">
    <property type="entry name" value="P-loop_NTPase"/>
</dbReference>
<evidence type="ECO:0000313" key="5">
    <source>
        <dbReference type="EnsemblProtists" id="EOD15010"/>
    </source>
</evidence>
<dbReference type="GO" id="GO:0003777">
    <property type="term" value="F:microtubule motor activity"/>
    <property type="evidence" value="ECO:0007669"/>
    <property type="project" value="InterPro"/>
</dbReference>
<keyword evidence="1" id="KW-0175">Coiled coil</keyword>
<dbReference type="AlphaFoldDB" id="A0A0D3IUS5"/>
<sequence>YSFTFDAAFSPSEGQAAVYDAVARPAVSSTLAGFNASIIAYGHTGAGKTHTMEGAPDGAQRGIIPRAVADIFEHV</sequence>